<dbReference type="RefSeq" id="WP_350245663.1">
    <property type="nucleotide sequence ID" value="NZ_CP158300.1"/>
</dbReference>
<dbReference type="PANTHER" id="PTHR38464:SF1">
    <property type="entry name" value="L-ARABINOSE ISOMERASE"/>
    <property type="match status" value="1"/>
</dbReference>
<dbReference type="GO" id="GO:0046872">
    <property type="term" value="F:metal ion binding"/>
    <property type="evidence" value="ECO:0007669"/>
    <property type="project" value="UniProtKB-KW"/>
</dbReference>
<dbReference type="AlphaFoldDB" id="A0AAU7UGU4"/>
<proteinExistence type="predicted"/>
<evidence type="ECO:0000256" key="3">
    <source>
        <dbReference type="ARBA" id="ARBA00023211"/>
    </source>
</evidence>
<dbReference type="InterPro" id="IPR004216">
    <property type="entry name" value="Fuc/Ara_isomerase_C"/>
</dbReference>
<evidence type="ECO:0000256" key="4">
    <source>
        <dbReference type="ARBA" id="ARBA00023235"/>
    </source>
</evidence>
<evidence type="ECO:0000256" key="2">
    <source>
        <dbReference type="ARBA" id="ARBA00022935"/>
    </source>
</evidence>
<dbReference type="GO" id="GO:0019569">
    <property type="term" value="P:L-arabinose catabolic process to D-xylulose 5-phosphate"/>
    <property type="evidence" value="ECO:0007669"/>
    <property type="project" value="TreeGrafter"/>
</dbReference>
<geneLocation type="plasmid" evidence="7">
    <name>pDson02</name>
</geneLocation>
<dbReference type="InterPro" id="IPR024664">
    <property type="entry name" value="Ara_Isoase_C"/>
</dbReference>
<dbReference type="CDD" id="cd00578">
    <property type="entry name" value="L-fuc_L-ara-isomerases"/>
    <property type="match status" value="1"/>
</dbReference>
<keyword evidence="3" id="KW-0464">Manganese</keyword>
<dbReference type="SUPFAM" id="SSF50443">
    <property type="entry name" value="FucI/AraA C-terminal domain-like"/>
    <property type="match status" value="1"/>
</dbReference>
<dbReference type="SUPFAM" id="SSF53743">
    <property type="entry name" value="FucI/AraA N-terminal and middle domains"/>
    <property type="match status" value="1"/>
</dbReference>
<keyword evidence="7" id="KW-0614">Plasmid</keyword>
<organism evidence="7">
    <name type="scientific">Deinococcus sonorensis KR-87</name>
    <dbReference type="NCBI Taxonomy" id="694439"/>
    <lineage>
        <taxon>Bacteria</taxon>
        <taxon>Thermotogati</taxon>
        <taxon>Deinococcota</taxon>
        <taxon>Deinococci</taxon>
        <taxon>Deinococcales</taxon>
        <taxon>Deinococcaceae</taxon>
        <taxon>Deinococcus</taxon>
    </lineage>
</organism>
<dbReference type="Pfam" id="PF11762">
    <property type="entry name" value="Arabinose_Iso_C"/>
    <property type="match status" value="1"/>
</dbReference>
<accession>A0AAU7UGU4</accession>
<reference evidence="7" key="1">
    <citation type="submission" date="2024-06" db="EMBL/GenBank/DDBJ databases">
        <title>Draft Genome Sequence of Deinococcus sonorensis Type Strain KR-87, a Biofilm Producing Representative of the Genus Deinococcus.</title>
        <authorList>
            <person name="Boren L.S."/>
            <person name="Grosso R.A."/>
            <person name="Hugenberg-Cox A.N."/>
            <person name="Hill J.T.E."/>
            <person name="Albert C.M."/>
            <person name="Tuohy J.M."/>
        </authorList>
    </citation>
    <scope>NUCLEOTIDE SEQUENCE</scope>
    <source>
        <strain evidence="7">KR-87</strain>
        <plasmid evidence="7">pDson02</plasmid>
    </source>
</reference>
<keyword evidence="4" id="KW-0413">Isomerase</keyword>
<evidence type="ECO:0000256" key="1">
    <source>
        <dbReference type="ARBA" id="ARBA00022723"/>
    </source>
</evidence>
<name>A0AAU7UGU4_9DEIO</name>
<dbReference type="GO" id="GO:0005829">
    <property type="term" value="C:cytosol"/>
    <property type="evidence" value="ECO:0007669"/>
    <property type="project" value="TreeGrafter"/>
</dbReference>
<gene>
    <name evidence="7" type="ORF">ABOD76_20925</name>
</gene>
<keyword evidence="1" id="KW-0479">Metal-binding</keyword>
<sequence>MTQPAHTTYPFRIGLFGIGLDTYWPQFEGLEERLKGYVTEVEQRLARPGVEIVNLGLIDTPQKAMQAGHDFRRADVDLIFLYVTTYAVSSTVLPVVQRAGVPVIILNLQPEAAIDYARFNALGDRTRMTGEWLAYCAACPVPEIANVFRRARLPFHQVTGVLHGDPHVWQEVDGWIEAARVAHIMRHNRLGVMGRYYNGMLDIYSDLTLQAISFGGHIEIMEVDELAQLRREVTAAEAAARVQDFHDEFEVQLDCDPQELERAARTSVALDRLVARHQLGSLAYYAEGAPGSENEDVISSVILGCSRLTAQGVPVAGEYEVKNAQAMKIMDSFGAGGSFTEYYALDLQDDVVLMGHDGPGHPRIAQGRTKVRPLQVYHGKVGRGLSVEMSVQHGPVTLLSVVERASQVRLLVAEGESVPGPTLEIGNTNSRYRFPTGARKFVEDWNARGPAHHCAIGVGHLASHLQKLGALLELDVVQIC</sequence>
<dbReference type="InterPro" id="IPR003762">
    <property type="entry name" value="Lara_isomerase"/>
</dbReference>
<dbReference type="InterPro" id="IPR009015">
    <property type="entry name" value="Fucose_isomerase_N/cen_sf"/>
</dbReference>
<dbReference type="PANTHER" id="PTHR38464">
    <property type="entry name" value="L-ARABINOSE ISOMERASE"/>
    <property type="match status" value="1"/>
</dbReference>
<dbReference type="EMBL" id="CP158300">
    <property type="protein sequence ID" value="XBV87514.1"/>
    <property type="molecule type" value="Genomic_DNA"/>
</dbReference>
<evidence type="ECO:0000256" key="5">
    <source>
        <dbReference type="ARBA" id="ARBA00023277"/>
    </source>
</evidence>
<evidence type="ECO:0000259" key="6">
    <source>
        <dbReference type="Pfam" id="PF11762"/>
    </source>
</evidence>
<keyword evidence="5" id="KW-0119">Carbohydrate metabolism</keyword>
<evidence type="ECO:0000313" key="7">
    <source>
        <dbReference type="EMBL" id="XBV87514.1"/>
    </source>
</evidence>
<protein>
    <recommendedName>
        <fullName evidence="6">L-arabinose isomerase C-terminal domain-containing protein</fullName>
    </recommendedName>
</protein>
<dbReference type="KEGG" id="dsc:ABOD76_20925"/>
<keyword evidence="2" id="KW-0054">Arabinose catabolism</keyword>
<dbReference type="GO" id="GO:0008733">
    <property type="term" value="F:L-arabinose isomerase activity"/>
    <property type="evidence" value="ECO:0007669"/>
    <property type="project" value="InterPro"/>
</dbReference>
<feature type="domain" description="L-arabinose isomerase C-terminal" evidence="6">
    <location>
        <begin position="337"/>
        <end position="473"/>
    </location>
</feature>